<evidence type="ECO:0000256" key="5">
    <source>
        <dbReference type="ARBA" id="ARBA00023295"/>
    </source>
</evidence>
<evidence type="ECO:0000313" key="10">
    <source>
        <dbReference type="Proteomes" id="UP001314263"/>
    </source>
</evidence>
<evidence type="ECO:0000256" key="6">
    <source>
        <dbReference type="SAM" id="SignalP"/>
    </source>
</evidence>
<dbReference type="InterPro" id="IPR008979">
    <property type="entry name" value="Galactose-bd-like_sf"/>
</dbReference>
<gene>
    <name evidence="9" type="ORF">CVIRNUC_003185</name>
</gene>
<evidence type="ECO:0000259" key="7">
    <source>
        <dbReference type="Pfam" id="PF17753"/>
    </source>
</evidence>
<name>A0AAV1I0K2_9CHLO</name>
<dbReference type="Gene3D" id="3.20.20.80">
    <property type="entry name" value="Glycosidases"/>
    <property type="match status" value="1"/>
</dbReference>
<keyword evidence="6" id="KW-0732">Signal</keyword>
<reference evidence="9 10" key="1">
    <citation type="submission" date="2023-10" db="EMBL/GenBank/DDBJ databases">
        <authorList>
            <person name="Maclean D."/>
            <person name="Macfadyen A."/>
        </authorList>
    </citation>
    <scope>NUCLEOTIDE SEQUENCE [LARGE SCALE GENOMIC DNA]</scope>
</reference>
<comment type="caution">
    <text evidence="9">The sequence shown here is derived from an EMBL/GenBank/DDBJ whole genome shotgun (WGS) entry which is preliminary data.</text>
</comment>
<dbReference type="InterPro" id="IPR041625">
    <property type="entry name" value="Beta-mannosidase_Ig"/>
</dbReference>
<dbReference type="FunFam" id="3.20.20.80:FF:000050">
    <property type="entry name" value="Beta-mannosidase B"/>
    <property type="match status" value="1"/>
</dbReference>
<dbReference type="InterPro" id="IPR050887">
    <property type="entry name" value="Beta-mannosidase_GH2"/>
</dbReference>
<dbReference type="SUPFAM" id="SSF49785">
    <property type="entry name" value="Galactose-binding domain-like"/>
    <property type="match status" value="1"/>
</dbReference>
<feature type="domain" description="Beta-mannosidase Ig-fold" evidence="7">
    <location>
        <begin position="854"/>
        <end position="921"/>
    </location>
</feature>
<evidence type="ECO:0000256" key="1">
    <source>
        <dbReference type="ARBA" id="ARBA00000829"/>
    </source>
</evidence>
<feature type="domain" description="Beta-mannosidase-like galactose-binding" evidence="8">
    <location>
        <begin position="39"/>
        <end position="211"/>
    </location>
</feature>
<dbReference type="InterPro" id="IPR013783">
    <property type="entry name" value="Ig-like_fold"/>
</dbReference>
<dbReference type="PANTHER" id="PTHR43730:SF1">
    <property type="entry name" value="BETA-MANNOSIDASE"/>
    <property type="match status" value="1"/>
</dbReference>
<feature type="signal peptide" evidence="6">
    <location>
        <begin position="1"/>
        <end position="23"/>
    </location>
</feature>
<keyword evidence="10" id="KW-1185">Reference proteome</keyword>
<evidence type="ECO:0000256" key="2">
    <source>
        <dbReference type="ARBA" id="ARBA00012754"/>
    </source>
</evidence>
<dbReference type="SUPFAM" id="SSF49303">
    <property type="entry name" value="beta-Galactosidase/glucuronidase domain"/>
    <property type="match status" value="2"/>
</dbReference>
<dbReference type="AlphaFoldDB" id="A0AAV1I0K2"/>
<dbReference type="EC" id="3.2.1.25" evidence="2"/>
<dbReference type="InterPro" id="IPR017853">
    <property type="entry name" value="GH"/>
</dbReference>
<dbReference type="InterPro" id="IPR054593">
    <property type="entry name" value="Beta-mannosidase-like_N2"/>
</dbReference>
<dbReference type="PANTHER" id="PTHR43730">
    <property type="entry name" value="BETA-MANNOSIDASE"/>
    <property type="match status" value="1"/>
</dbReference>
<protein>
    <recommendedName>
        <fullName evidence="2">beta-mannosidase</fullName>
        <ecNumber evidence="2">3.2.1.25</ecNumber>
    </recommendedName>
</protein>
<dbReference type="Gene3D" id="2.60.40.10">
    <property type="entry name" value="Immunoglobulins"/>
    <property type="match status" value="3"/>
</dbReference>
<organism evidence="9 10">
    <name type="scientific">Coccomyxa viridis</name>
    <dbReference type="NCBI Taxonomy" id="1274662"/>
    <lineage>
        <taxon>Eukaryota</taxon>
        <taxon>Viridiplantae</taxon>
        <taxon>Chlorophyta</taxon>
        <taxon>core chlorophytes</taxon>
        <taxon>Trebouxiophyceae</taxon>
        <taxon>Trebouxiophyceae incertae sedis</taxon>
        <taxon>Coccomyxaceae</taxon>
        <taxon>Coccomyxa</taxon>
    </lineage>
</organism>
<comment type="catalytic activity">
    <reaction evidence="1">
        <text>Hydrolysis of terminal, non-reducing beta-D-mannose residues in beta-D-mannosides.</text>
        <dbReference type="EC" id="3.2.1.25"/>
    </reaction>
</comment>
<dbReference type="GO" id="GO:0006516">
    <property type="term" value="P:glycoprotein catabolic process"/>
    <property type="evidence" value="ECO:0007669"/>
    <property type="project" value="TreeGrafter"/>
</dbReference>
<keyword evidence="3" id="KW-0378">Hydrolase</keyword>
<dbReference type="GO" id="GO:0004567">
    <property type="term" value="F:beta-mannosidase activity"/>
    <property type="evidence" value="ECO:0007669"/>
    <property type="project" value="UniProtKB-EC"/>
</dbReference>
<proteinExistence type="predicted"/>
<evidence type="ECO:0000256" key="4">
    <source>
        <dbReference type="ARBA" id="ARBA00023180"/>
    </source>
</evidence>
<dbReference type="SUPFAM" id="SSF51445">
    <property type="entry name" value="(Trans)glycosidases"/>
    <property type="match status" value="1"/>
</dbReference>
<keyword evidence="4" id="KW-0325">Glycoprotein</keyword>
<evidence type="ECO:0000256" key="3">
    <source>
        <dbReference type="ARBA" id="ARBA00022801"/>
    </source>
</evidence>
<accession>A0AAV1I0K2</accession>
<dbReference type="InterPro" id="IPR036156">
    <property type="entry name" value="Beta-gal/glucu_dom_sf"/>
</dbReference>
<dbReference type="EMBL" id="CAUYUE010000004">
    <property type="protein sequence ID" value="CAK0764706.1"/>
    <property type="molecule type" value="Genomic_DNA"/>
</dbReference>
<dbReference type="Pfam" id="PF17753">
    <property type="entry name" value="Ig_mannosidase"/>
    <property type="match status" value="1"/>
</dbReference>
<evidence type="ECO:0000259" key="8">
    <source>
        <dbReference type="Pfam" id="PF22666"/>
    </source>
</evidence>
<feature type="chain" id="PRO_5043897829" description="beta-mannosidase" evidence="6">
    <location>
        <begin position="24"/>
        <end position="991"/>
    </location>
</feature>
<dbReference type="Proteomes" id="UP001314263">
    <property type="component" value="Unassembled WGS sequence"/>
</dbReference>
<keyword evidence="5" id="KW-0326">Glycosidase</keyword>
<sequence>MMAVRTALIAVLAIAGVARVCNAQSTSLPLVTDLAGAGWTVQNTNGSIKLDTSIPGYALEALVNAGQAPNPLARYNELLLRWTTAETWTFERQFNVSASTLAQRNVDLVMTGVDTIAAIYVDGVSVANTTSIHLQYRIPIKAALNGTAGAHMLKVVISPAEATANLRAAEYGYGVPGLTQPGGLAYYNFIRKPASDFGWDWGPAFTPAGIYGMTEIQAYSNAIMTAAVVRQEHNSNGSVTLSFDAYLNAPVAGEVGTLAIAVQDGSGPWNATQNVSLPTTGENKATVQILVDANTFELWWPVGYGGQTLYPFAIAYTPSAGNATANSTLYRSVGFRTMELVREPRTETFTLEVQLESFYFRVNGVPIFARGSNAVPVDIFHSKSTVSAVKGLVSAAIDANMNMIRVWGGGMYYRDEFYDACDQAGLLVWQEAMFACSLYPANKAFLDDVRAEVTYQARRLDSHPSLAIWGGGNEVEASFRWFPDSRDDPQSFTDDYMQVFVHTIRTALMQVDPEVPFVDSSPSNQIKTLDPYSKRWGIDASDPRWGDGHYYDYTGDCLDTRVYPRSKFVSEFGFQSYPSFGALKNVTVPEDWSYTSAMMNYRNRKDNGNPTMVAQIARHFNLPDSKATSSNLQADLFQQFIYLTQVVQSRCYEAATAYWRRIKTDPDAETMGVLYWQLNDIWQAPSWSSTDYGGHWKLLHYAAKRFFSPLLISADYNKVSNIVSVYLTSDINQALRVNVTAQLVAWNATQAPAVSHDSVYTIAPLGSKQFLSFDFKDSLAEAGASAGDISKYFVHLTATSTVPNTSQGTVSTKSLGSAGVSYTTTWDVFPVELKNATLPTAPAVRMANFTNGTEPGTATFVVSSQGIAAYVALETTILGKFSDNAFLLLPWEPKTVTFTSGSNFTVDQLESSMTVMSVADTMPGARNTKPMDTPPMDEFSIQTSDWVQELWVPAYPPVDPLAITKAAGISPRVSSCGGSPDPCAPYNTTTA</sequence>
<dbReference type="Gene3D" id="2.60.120.260">
    <property type="entry name" value="Galactose-binding domain-like"/>
    <property type="match status" value="1"/>
</dbReference>
<evidence type="ECO:0000313" key="9">
    <source>
        <dbReference type="EMBL" id="CAK0764706.1"/>
    </source>
</evidence>
<dbReference type="Pfam" id="PF22666">
    <property type="entry name" value="Glyco_hydro_2_N2"/>
    <property type="match status" value="1"/>
</dbReference>